<dbReference type="CDD" id="cd03230">
    <property type="entry name" value="ABC_DR_subfamily_A"/>
    <property type="match status" value="1"/>
</dbReference>
<proteinExistence type="predicted"/>
<dbReference type="GO" id="GO:0016887">
    <property type="term" value="F:ATP hydrolysis activity"/>
    <property type="evidence" value="ECO:0007669"/>
    <property type="project" value="InterPro"/>
</dbReference>
<reference evidence="5 6" key="1">
    <citation type="submission" date="2016-10" db="EMBL/GenBank/DDBJ databases">
        <authorList>
            <person name="de Groot N.N."/>
        </authorList>
    </citation>
    <scope>NUCLEOTIDE SEQUENCE [LARGE SCALE GENOMIC DNA]</scope>
    <source>
        <strain evidence="5 6">CGMCC 1.3442</strain>
    </source>
</reference>
<dbReference type="InterPro" id="IPR027417">
    <property type="entry name" value="P-loop_NTPase"/>
</dbReference>
<dbReference type="Pfam" id="PF00005">
    <property type="entry name" value="ABC_tran"/>
    <property type="match status" value="1"/>
</dbReference>
<dbReference type="InterPro" id="IPR017871">
    <property type="entry name" value="ABC_transporter-like_CS"/>
</dbReference>
<name>A0A1H0EWF9_9BACI</name>
<evidence type="ECO:0000256" key="2">
    <source>
        <dbReference type="ARBA" id="ARBA00022741"/>
    </source>
</evidence>
<evidence type="ECO:0000256" key="1">
    <source>
        <dbReference type="ARBA" id="ARBA00022448"/>
    </source>
</evidence>
<dbReference type="PROSITE" id="PS00211">
    <property type="entry name" value="ABC_TRANSPORTER_1"/>
    <property type="match status" value="1"/>
</dbReference>
<dbReference type="InterPro" id="IPR003593">
    <property type="entry name" value="AAA+_ATPase"/>
</dbReference>
<feature type="domain" description="ABC transporter" evidence="4">
    <location>
        <begin position="2"/>
        <end position="221"/>
    </location>
</feature>
<dbReference type="InterPro" id="IPR051782">
    <property type="entry name" value="ABC_Transporter_VariousFunc"/>
</dbReference>
<evidence type="ECO:0000313" key="6">
    <source>
        <dbReference type="Proteomes" id="UP000199334"/>
    </source>
</evidence>
<dbReference type="SUPFAM" id="SSF52540">
    <property type="entry name" value="P-loop containing nucleoside triphosphate hydrolases"/>
    <property type="match status" value="1"/>
</dbReference>
<dbReference type="PANTHER" id="PTHR42939:SF1">
    <property type="entry name" value="ABC TRANSPORTER ATP-BINDING PROTEIN ALBC-RELATED"/>
    <property type="match status" value="1"/>
</dbReference>
<keyword evidence="3 5" id="KW-0067">ATP-binding</keyword>
<accession>A0A1H0EWF9</accession>
<dbReference type="GO" id="GO:0005524">
    <property type="term" value="F:ATP binding"/>
    <property type="evidence" value="ECO:0007669"/>
    <property type="project" value="UniProtKB-KW"/>
</dbReference>
<dbReference type="Proteomes" id="UP000199334">
    <property type="component" value="Unassembled WGS sequence"/>
</dbReference>
<dbReference type="PANTHER" id="PTHR42939">
    <property type="entry name" value="ABC TRANSPORTER ATP-BINDING PROTEIN ALBC-RELATED"/>
    <property type="match status" value="1"/>
</dbReference>
<keyword evidence="2" id="KW-0547">Nucleotide-binding</keyword>
<evidence type="ECO:0000259" key="4">
    <source>
        <dbReference type="PROSITE" id="PS50893"/>
    </source>
</evidence>
<dbReference type="RefSeq" id="WP_176753085.1">
    <property type="nucleotide sequence ID" value="NZ_BJVZ01000007.1"/>
</dbReference>
<gene>
    <name evidence="5" type="ORF">SAMN05216498_0092</name>
</gene>
<organism evidence="5 6">
    <name type="scientific">Tenuibacillus multivorans</name>
    <dbReference type="NCBI Taxonomy" id="237069"/>
    <lineage>
        <taxon>Bacteria</taxon>
        <taxon>Bacillati</taxon>
        <taxon>Bacillota</taxon>
        <taxon>Bacilli</taxon>
        <taxon>Bacillales</taxon>
        <taxon>Bacillaceae</taxon>
        <taxon>Tenuibacillus</taxon>
    </lineage>
</organism>
<sequence>MLTLKEVDYRKNRKTLLSNVSGTIEQGDCITLFGPNGAGKSTLIKIMAGLSRPTSGQRILEAKAKNPIGYVPQQIAIMEGLIVRDQLTYYQKLTKQKSSEFVDEMIQYLGLQNILGKRVERLSGGMKRKVNLAVGLIHQPEILLLDEAFVGVDLAAKYDMLAWLKRLNSQGMTIVFITHDWDVVHHLDPILWILDEGRLLAKTDLLSLSRQSLTNGSRSLQKMLDVNLQR</sequence>
<dbReference type="Gene3D" id="3.40.50.300">
    <property type="entry name" value="P-loop containing nucleotide triphosphate hydrolases"/>
    <property type="match status" value="1"/>
</dbReference>
<keyword evidence="1" id="KW-0813">Transport</keyword>
<dbReference type="InterPro" id="IPR003439">
    <property type="entry name" value="ABC_transporter-like_ATP-bd"/>
</dbReference>
<dbReference type="SMART" id="SM00382">
    <property type="entry name" value="AAA"/>
    <property type="match status" value="1"/>
</dbReference>
<keyword evidence="6" id="KW-1185">Reference proteome</keyword>
<evidence type="ECO:0000313" key="5">
    <source>
        <dbReference type="EMBL" id="SDN86724.1"/>
    </source>
</evidence>
<dbReference type="AlphaFoldDB" id="A0A1H0EWF9"/>
<evidence type="ECO:0000256" key="3">
    <source>
        <dbReference type="ARBA" id="ARBA00022840"/>
    </source>
</evidence>
<dbReference type="PROSITE" id="PS50893">
    <property type="entry name" value="ABC_TRANSPORTER_2"/>
    <property type="match status" value="1"/>
</dbReference>
<dbReference type="STRING" id="237069.SAMN05216498_0092"/>
<dbReference type="EMBL" id="FNIG01000010">
    <property type="protein sequence ID" value="SDN86724.1"/>
    <property type="molecule type" value="Genomic_DNA"/>
</dbReference>
<protein>
    <submittedName>
        <fullName evidence="5">ABC-2 type transport system ATP-binding protein</fullName>
    </submittedName>
</protein>